<dbReference type="InterPro" id="IPR011013">
    <property type="entry name" value="Gal_mutarotase_sf_dom"/>
</dbReference>
<dbReference type="PANTHER" id="PTHR10091:SF0">
    <property type="entry name" value="GALACTOSE MUTAROTASE"/>
    <property type="match status" value="1"/>
</dbReference>
<dbReference type="Gene3D" id="2.70.98.10">
    <property type="match status" value="1"/>
</dbReference>
<comment type="similarity">
    <text evidence="3 8">Belongs to the aldose epimerase family.</text>
</comment>
<dbReference type="GO" id="GO:0004034">
    <property type="term" value="F:aldose 1-epimerase activity"/>
    <property type="evidence" value="ECO:0007669"/>
    <property type="project" value="UniProtKB-EC"/>
</dbReference>
<sequence>MINTTLFGAAPDGAPVTVYDLVCAGAHVRVMDYGATILGIEVPDALGNVADIVLGFDHLDGYFDNPACYGGTIGPSANRTDNGQVEIDGTVYQMTRNDGPKKTNNLHTDLEHGLHKRVWDANVDEITNTVSFTCKLRDGELGLPGNRCFTVTYSLQAGPTGAAELTCTQHCVTDADTFVNMTNHSYFNLAGHDSGTILDQVAMIDAEAFLPQREDNVSSGEVRPVAGTPFDFRVPKKLGRDIDANDEQLKIAHGFDHCFCLDGFAPDAGPRHALCLQDFSSGRTLDIFVTAPGAHLYTGNWLDDTNAKNGADYKPRDGVAFEPEFWPDNNHHADWAHPVCSPDRPFSSTIVYRFSTVR</sequence>
<feature type="active site" description="Proton acceptor" evidence="9">
    <location>
        <position position="322"/>
    </location>
</feature>
<dbReference type="EC" id="5.1.3.3" evidence="4 8"/>
<gene>
    <name evidence="12" type="primary">mro</name>
    <name evidence="12" type="ORF">KCJAJFAP_01218</name>
</gene>
<evidence type="ECO:0000256" key="9">
    <source>
        <dbReference type="PIRSR" id="PIRSR005096-1"/>
    </source>
</evidence>
<comment type="catalytic activity">
    <reaction evidence="1 8">
        <text>alpha-D-glucose = beta-D-glucose</text>
        <dbReference type="Rhea" id="RHEA:10264"/>
        <dbReference type="ChEBI" id="CHEBI:15903"/>
        <dbReference type="ChEBI" id="CHEBI:17925"/>
        <dbReference type="EC" id="5.1.3.3"/>
    </reaction>
</comment>
<evidence type="ECO:0000256" key="6">
    <source>
        <dbReference type="ARBA" id="ARBA00023235"/>
    </source>
</evidence>
<keyword evidence="7 8" id="KW-0119">Carbohydrate metabolism</keyword>
<dbReference type="InterPro" id="IPR047215">
    <property type="entry name" value="Galactose_mutarotase-like"/>
</dbReference>
<dbReference type="Pfam" id="PF01263">
    <property type="entry name" value="Aldose_epim"/>
    <property type="match status" value="1"/>
</dbReference>
<keyword evidence="13" id="KW-1185">Reference proteome</keyword>
<evidence type="ECO:0000313" key="13">
    <source>
        <dbReference type="Proteomes" id="UP000361836"/>
    </source>
</evidence>
<dbReference type="GO" id="GO:0030246">
    <property type="term" value="F:carbohydrate binding"/>
    <property type="evidence" value="ECO:0007669"/>
    <property type="project" value="InterPro"/>
</dbReference>
<evidence type="ECO:0000256" key="11">
    <source>
        <dbReference type="PIRSR" id="PIRSR005096-3"/>
    </source>
</evidence>
<dbReference type="PROSITE" id="PS00545">
    <property type="entry name" value="ALDOSE_1_EPIMERASE"/>
    <property type="match status" value="1"/>
</dbReference>
<feature type="binding site" evidence="11">
    <location>
        <begin position="184"/>
        <end position="186"/>
    </location>
    <ligand>
        <name>beta-D-galactose</name>
        <dbReference type="ChEBI" id="CHEBI:27667"/>
    </ligand>
</feature>
<evidence type="ECO:0000256" key="7">
    <source>
        <dbReference type="ARBA" id="ARBA00023277"/>
    </source>
</evidence>
<feature type="binding site" evidence="11">
    <location>
        <begin position="78"/>
        <end position="79"/>
    </location>
    <ligand>
        <name>beta-D-galactose</name>
        <dbReference type="ChEBI" id="CHEBI:27667"/>
    </ligand>
</feature>
<dbReference type="InterPro" id="IPR018052">
    <property type="entry name" value="Ald1_epimerase_CS"/>
</dbReference>
<dbReference type="InterPro" id="IPR014718">
    <property type="entry name" value="GH-type_carb-bd"/>
</dbReference>
<evidence type="ECO:0000256" key="2">
    <source>
        <dbReference type="ARBA" id="ARBA00005028"/>
    </source>
</evidence>
<dbReference type="AlphaFoldDB" id="A0A5K1IP04"/>
<evidence type="ECO:0000256" key="5">
    <source>
        <dbReference type="ARBA" id="ARBA00014165"/>
    </source>
</evidence>
<evidence type="ECO:0000256" key="3">
    <source>
        <dbReference type="ARBA" id="ARBA00006206"/>
    </source>
</evidence>
<dbReference type="InterPro" id="IPR015443">
    <property type="entry name" value="Aldose_1-epimerase"/>
</dbReference>
<dbReference type="CDD" id="cd09019">
    <property type="entry name" value="galactose_mutarotase_like"/>
    <property type="match status" value="1"/>
</dbReference>
<organism evidence="12 13">
    <name type="scientific">Collinsella aerofaciens</name>
    <dbReference type="NCBI Taxonomy" id="74426"/>
    <lineage>
        <taxon>Bacteria</taxon>
        <taxon>Bacillati</taxon>
        <taxon>Actinomycetota</taxon>
        <taxon>Coriobacteriia</taxon>
        <taxon>Coriobacteriales</taxon>
        <taxon>Coriobacteriaceae</taxon>
        <taxon>Collinsella</taxon>
    </lineage>
</organism>
<dbReference type="GO" id="GO:0033499">
    <property type="term" value="P:galactose catabolic process via UDP-galactose, Leloir pathway"/>
    <property type="evidence" value="ECO:0007669"/>
    <property type="project" value="TreeGrafter"/>
</dbReference>
<protein>
    <recommendedName>
        <fullName evidence="5 8">Aldose 1-epimerase</fullName>
        <ecNumber evidence="4 8">5.1.3.3</ecNumber>
    </recommendedName>
</protein>
<dbReference type="EMBL" id="CABWIE010000036">
    <property type="protein sequence ID" value="VWM02935.1"/>
    <property type="molecule type" value="Genomic_DNA"/>
</dbReference>
<dbReference type="UniPathway" id="UPA00242"/>
<feature type="binding site" evidence="10">
    <location>
        <position position="256"/>
    </location>
    <ligand>
        <name>beta-D-galactose</name>
        <dbReference type="ChEBI" id="CHEBI:27667"/>
    </ligand>
</feature>
<name>A0A5K1IP04_9ACTN</name>
<evidence type="ECO:0000256" key="10">
    <source>
        <dbReference type="PIRSR" id="PIRSR005096-2"/>
    </source>
</evidence>
<dbReference type="Proteomes" id="UP000361836">
    <property type="component" value="Unassembled WGS sequence"/>
</dbReference>
<evidence type="ECO:0000256" key="8">
    <source>
        <dbReference type="PIRNR" id="PIRNR005096"/>
    </source>
</evidence>
<feature type="active site" description="Proton donor" evidence="9">
    <location>
        <position position="184"/>
    </location>
</feature>
<proteinExistence type="inferred from homology"/>
<evidence type="ECO:0000313" key="12">
    <source>
        <dbReference type="EMBL" id="VWM02935.1"/>
    </source>
</evidence>
<dbReference type="SUPFAM" id="SSF74650">
    <property type="entry name" value="Galactose mutarotase-like"/>
    <property type="match status" value="1"/>
</dbReference>
<dbReference type="PIRSF" id="PIRSF005096">
    <property type="entry name" value="GALM"/>
    <property type="match status" value="1"/>
</dbReference>
<evidence type="ECO:0000256" key="1">
    <source>
        <dbReference type="ARBA" id="ARBA00001614"/>
    </source>
</evidence>
<dbReference type="PANTHER" id="PTHR10091">
    <property type="entry name" value="ALDOSE-1-EPIMERASE"/>
    <property type="match status" value="1"/>
</dbReference>
<evidence type="ECO:0000256" key="4">
    <source>
        <dbReference type="ARBA" id="ARBA00013185"/>
    </source>
</evidence>
<reference evidence="12 13" key="1">
    <citation type="submission" date="2019-10" db="EMBL/GenBank/DDBJ databases">
        <authorList>
            <person name="Wolf R A."/>
        </authorList>
    </citation>
    <scope>NUCLEOTIDE SEQUENCE [LARGE SCALE GENOMIC DNA]</scope>
    <source>
        <strain evidence="12">Collinsella_aerofaciens_MC2</strain>
    </source>
</reference>
<dbReference type="GO" id="GO:0006006">
    <property type="term" value="P:glucose metabolic process"/>
    <property type="evidence" value="ECO:0007669"/>
    <property type="project" value="TreeGrafter"/>
</dbReference>
<accession>A0A5K1IP04</accession>
<comment type="pathway">
    <text evidence="2 8">Carbohydrate metabolism; hexose metabolism.</text>
</comment>
<dbReference type="RefSeq" id="WP_152077248.1">
    <property type="nucleotide sequence ID" value="NZ_CAAKNU010000010.1"/>
</dbReference>
<dbReference type="InterPro" id="IPR008183">
    <property type="entry name" value="Aldose_1/G6P_1-epimerase"/>
</dbReference>
<keyword evidence="6 8" id="KW-0413">Isomerase</keyword>